<reference evidence="3 4" key="1">
    <citation type="submission" date="2024-03" db="EMBL/GenBank/DDBJ databases">
        <title>Human intestinal bacterial collection.</title>
        <authorList>
            <person name="Pauvert C."/>
            <person name="Hitch T.C.A."/>
            <person name="Clavel T."/>
        </authorList>
    </citation>
    <scope>NUCLEOTIDE SEQUENCE [LARGE SCALE GENOMIC DNA]</scope>
    <source>
        <strain evidence="3 4">CLA-AP-H34</strain>
    </source>
</reference>
<evidence type="ECO:0000256" key="2">
    <source>
        <dbReference type="SAM" id="SignalP"/>
    </source>
</evidence>
<protein>
    <recommendedName>
        <fullName evidence="5">Lipoprotein</fullName>
    </recommendedName>
</protein>
<dbReference type="RefSeq" id="WP_349139970.1">
    <property type="nucleotide sequence ID" value="NZ_JBBMFT010000003.1"/>
</dbReference>
<evidence type="ECO:0000313" key="3">
    <source>
        <dbReference type="EMBL" id="MEQ2456368.1"/>
    </source>
</evidence>
<name>A0ABV1ESZ1_9FIRM</name>
<proteinExistence type="predicted"/>
<feature type="compositionally biased region" description="Low complexity" evidence="1">
    <location>
        <begin position="30"/>
        <end position="44"/>
    </location>
</feature>
<feature type="chain" id="PRO_5047104068" description="Lipoprotein" evidence="2">
    <location>
        <begin position="20"/>
        <end position="90"/>
    </location>
</feature>
<comment type="caution">
    <text evidence="3">The sequence shown here is derived from an EMBL/GenBank/DDBJ whole genome shotgun (WGS) entry which is preliminary data.</text>
</comment>
<keyword evidence="2" id="KW-0732">Signal</keyword>
<feature type="region of interest" description="Disordered" evidence="1">
    <location>
        <begin position="69"/>
        <end position="90"/>
    </location>
</feature>
<feature type="region of interest" description="Disordered" evidence="1">
    <location>
        <begin position="22"/>
        <end position="51"/>
    </location>
</feature>
<evidence type="ECO:0000256" key="1">
    <source>
        <dbReference type="SAM" id="MobiDB-lite"/>
    </source>
</evidence>
<keyword evidence="4" id="KW-1185">Reference proteome</keyword>
<feature type="signal peptide" evidence="2">
    <location>
        <begin position="1"/>
        <end position="19"/>
    </location>
</feature>
<evidence type="ECO:0000313" key="4">
    <source>
        <dbReference type="Proteomes" id="UP001440599"/>
    </source>
</evidence>
<evidence type="ECO:0008006" key="5">
    <source>
        <dbReference type="Google" id="ProtNLM"/>
    </source>
</evidence>
<sequence length="90" mass="8779">MKRTLLLALSAAALTIALAGCTPNVGPDATHTPTPTSTSSMTGSAGNAMQDAGDAARDIADGVGDAARDAVDGAKDAARDIGNGVKQAVQ</sequence>
<dbReference type="PROSITE" id="PS51257">
    <property type="entry name" value="PROKAR_LIPOPROTEIN"/>
    <property type="match status" value="1"/>
</dbReference>
<organism evidence="3 4">
    <name type="scientific">Flavonifractor hominis</name>
    <dbReference type="NCBI Taxonomy" id="3133178"/>
    <lineage>
        <taxon>Bacteria</taxon>
        <taxon>Bacillati</taxon>
        <taxon>Bacillota</taxon>
        <taxon>Clostridia</taxon>
        <taxon>Eubacteriales</taxon>
        <taxon>Oscillospiraceae</taxon>
        <taxon>Flavonifractor</taxon>
    </lineage>
</organism>
<accession>A0ABV1ESZ1</accession>
<feature type="compositionally biased region" description="Basic and acidic residues" evidence="1">
    <location>
        <begin position="69"/>
        <end position="79"/>
    </location>
</feature>
<dbReference type="EMBL" id="JBBMFT010000003">
    <property type="protein sequence ID" value="MEQ2456368.1"/>
    <property type="molecule type" value="Genomic_DNA"/>
</dbReference>
<dbReference type="Proteomes" id="UP001440599">
    <property type="component" value="Unassembled WGS sequence"/>
</dbReference>
<gene>
    <name evidence="3" type="ORF">WMO45_07530</name>
</gene>